<sequence>MTCPQANGLLRLVMSRWVYNTSVGHGDLSSLNVLIRANGRAYIADVGGGRKTRNSTESFHENRGPIAKASGEIIGVANQPFFSSHGPQRSTTLLIILAMLSRTFRYSSRKHCAGGALVLVPDRRDLYDLFFYFLL</sequence>
<keyword evidence="2" id="KW-1185">Reference proteome</keyword>
<dbReference type="EMBL" id="KN819428">
    <property type="protein sequence ID" value="KIJ09879.1"/>
    <property type="molecule type" value="Genomic_DNA"/>
</dbReference>
<gene>
    <name evidence="1" type="ORF">PAXINDRAFT_102148</name>
</gene>
<dbReference type="GO" id="GO:0004672">
    <property type="term" value="F:protein kinase activity"/>
    <property type="evidence" value="ECO:0007669"/>
    <property type="project" value="InterPro"/>
</dbReference>
<name>A0A0C9SQT3_PAXIN</name>
<dbReference type="HOGENOM" id="CLU_1886406_0_0_1"/>
<proteinExistence type="predicted"/>
<evidence type="ECO:0000313" key="2">
    <source>
        <dbReference type="Proteomes" id="UP000053647"/>
    </source>
</evidence>
<dbReference type="PROSITE" id="PS00109">
    <property type="entry name" value="PROTEIN_KINASE_TYR"/>
    <property type="match status" value="1"/>
</dbReference>
<evidence type="ECO:0000313" key="1">
    <source>
        <dbReference type="EMBL" id="KIJ09879.1"/>
    </source>
</evidence>
<dbReference type="AlphaFoldDB" id="A0A0C9SQT3"/>
<dbReference type="InterPro" id="IPR008266">
    <property type="entry name" value="Tyr_kinase_AS"/>
</dbReference>
<organism evidence="1 2">
    <name type="scientific">Paxillus involutus ATCC 200175</name>
    <dbReference type="NCBI Taxonomy" id="664439"/>
    <lineage>
        <taxon>Eukaryota</taxon>
        <taxon>Fungi</taxon>
        <taxon>Dikarya</taxon>
        <taxon>Basidiomycota</taxon>
        <taxon>Agaricomycotina</taxon>
        <taxon>Agaricomycetes</taxon>
        <taxon>Agaricomycetidae</taxon>
        <taxon>Boletales</taxon>
        <taxon>Paxilineae</taxon>
        <taxon>Paxillaceae</taxon>
        <taxon>Paxillus</taxon>
    </lineage>
</organism>
<dbReference type="Proteomes" id="UP000053647">
    <property type="component" value="Unassembled WGS sequence"/>
</dbReference>
<reference evidence="2" key="2">
    <citation type="submission" date="2015-01" db="EMBL/GenBank/DDBJ databases">
        <title>Evolutionary Origins and Diversification of the Mycorrhizal Mutualists.</title>
        <authorList>
            <consortium name="DOE Joint Genome Institute"/>
            <consortium name="Mycorrhizal Genomics Consortium"/>
            <person name="Kohler A."/>
            <person name="Kuo A."/>
            <person name="Nagy L.G."/>
            <person name="Floudas D."/>
            <person name="Copeland A."/>
            <person name="Barry K.W."/>
            <person name="Cichocki N."/>
            <person name="Veneault-Fourrey C."/>
            <person name="LaButti K."/>
            <person name="Lindquist E.A."/>
            <person name="Lipzen A."/>
            <person name="Lundell T."/>
            <person name="Morin E."/>
            <person name="Murat C."/>
            <person name="Riley R."/>
            <person name="Ohm R."/>
            <person name="Sun H."/>
            <person name="Tunlid A."/>
            <person name="Henrissat B."/>
            <person name="Grigoriev I.V."/>
            <person name="Hibbett D.S."/>
            <person name="Martin F."/>
        </authorList>
    </citation>
    <scope>NUCLEOTIDE SEQUENCE [LARGE SCALE GENOMIC DNA]</scope>
    <source>
        <strain evidence="2">ATCC 200175</strain>
    </source>
</reference>
<protein>
    <submittedName>
        <fullName evidence="1">Uncharacterized protein</fullName>
    </submittedName>
</protein>
<accession>A0A0C9SQT3</accession>
<reference evidence="1 2" key="1">
    <citation type="submission" date="2014-06" db="EMBL/GenBank/DDBJ databases">
        <authorList>
            <consortium name="DOE Joint Genome Institute"/>
            <person name="Kuo A."/>
            <person name="Kohler A."/>
            <person name="Nagy L.G."/>
            <person name="Floudas D."/>
            <person name="Copeland A."/>
            <person name="Barry K.W."/>
            <person name="Cichocki N."/>
            <person name="Veneault-Fourrey C."/>
            <person name="LaButti K."/>
            <person name="Lindquist E.A."/>
            <person name="Lipzen A."/>
            <person name="Lundell T."/>
            <person name="Morin E."/>
            <person name="Murat C."/>
            <person name="Sun H."/>
            <person name="Tunlid A."/>
            <person name="Henrissat B."/>
            <person name="Grigoriev I.V."/>
            <person name="Hibbett D.S."/>
            <person name="Martin F."/>
            <person name="Nordberg H.P."/>
            <person name="Cantor M.N."/>
            <person name="Hua S.X."/>
        </authorList>
    </citation>
    <scope>NUCLEOTIDE SEQUENCE [LARGE SCALE GENOMIC DNA]</scope>
    <source>
        <strain evidence="1 2">ATCC 200175</strain>
    </source>
</reference>